<evidence type="ECO:0000313" key="3">
    <source>
        <dbReference type="EMBL" id="MDO7876035.1"/>
    </source>
</evidence>
<dbReference type="SUPFAM" id="SSF69318">
    <property type="entry name" value="Integrin alpha N-terminal domain"/>
    <property type="match status" value="1"/>
</dbReference>
<sequence>MKPFTIPTALVLLLSATFPLTSRGQGFATAPTTWTVPATGHTGTGAYGFYNLSNVTGVTGRKLWSTLDLNGDARPDLVVTSLGSSTSDKGAEVLGGTASPHWDVYLSTATGFATAPTTWAVPATGHTGTGAYGFYGLSNVTGVTGRKLWNVLDVNGDARPDLVVTSLGSSTSDKGAEVLGGTASPHWDVYLNTGQGFATTATTWTVPATGHTGTGAYGFYGLSNVTGVSGRKLWNVLDVNGDARPDLVVTSLGSSTSDKGAEVLGGTASPHWDVYLNTGQGFATTATTWAVPATGHTGTGAYGFYGLNNVTGVTGRKLWNVLDVNGDARPDLVVTSLGSSTSDKGAEVLGGTASPHWDVYLNTGQGFATTATTWAVPATGHTGTGAYGFYGLNNVTSVTGRKLWNVLDVNGDARPDLVVTSLGSSTSDKGAEVLGGTASPHWDVYLSTATGFATTATTWTVPATGHTGTGAYGFYGLSNVTGVSGRKLWNVLDVNGDARPDLVVTSLGSSTSDKGAEVLGGTASPHWDVYLSSSTISATTATVGQLSCDIYPNPTTGPITVLSSPAYRGTTYRLLDGLGRVQATGTLTSDAQQLDLRALSAGVYTLQLQTATPRFLRVVKH</sequence>
<keyword evidence="4" id="KW-1185">Reference proteome</keyword>
<organism evidence="3 4">
    <name type="scientific">Hymenobacter aranciens</name>
    <dbReference type="NCBI Taxonomy" id="3063996"/>
    <lineage>
        <taxon>Bacteria</taxon>
        <taxon>Pseudomonadati</taxon>
        <taxon>Bacteroidota</taxon>
        <taxon>Cytophagia</taxon>
        <taxon>Cytophagales</taxon>
        <taxon>Hymenobacteraceae</taxon>
        <taxon>Hymenobacter</taxon>
    </lineage>
</organism>
<evidence type="ECO:0000259" key="2">
    <source>
        <dbReference type="Pfam" id="PF18962"/>
    </source>
</evidence>
<keyword evidence="1" id="KW-0732">Signal</keyword>
<name>A0ABT9BCP0_9BACT</name>
<proteinExistence type="predicted"/>
<feature type="signal peptide" evidence="1">
    <location>
        <begin position="1"/>
        <end position="24"/>
    </location>
</feature>
<dbReference type="InterPro" id="IPR028994">
    <property type="entry name" value="Integrin_alpha_N"/>
</dbReference>
<dbReference type="Gene3D" id="2.130.10.130">
    <property type="entry name" value="Integrin alpha, N-terminal"/>
    <property type="match status" value="2"/>
</dbReference>
<gene>
    <name evidence="3" type="ORF">Q5H93_14925</name>
</gene>
<dbReference type="Pfam" id="PF18962">
    <property type="entry name" value="Por_Secre_tail"/>
    <property type="match status" value="1"/>
</dbReference>
<dbReference type="RefSeq" id="WP_305007370.1">
    <property type="nucleotide sequence ID" value="NZ_JAUQSY010000009.1"/>
</dbReference>
<dbReference type="InterPro" id="IPR026444">
    <property type="entry name" value="Secre_tail"/>
</dbReference>
<dbReference type="EMBL" id="JAUQSY010000009">
    <property type="protein sequence ID" value="MDO7876035.1"/>
    <property type="molecule type" value="Genomic_DNA"/>
</dbReference>
<dbReference type="Proteomes" id="UP001176429">
    <property type="component" value="Unassembled WGS sequence"/>
</dbReference>
<feature type="domain" description="Secretion system C-terminal sorting" evidence="2">
    <location>
        <begin position="550"/>
        <end position="612"/>
    </location>
</feature>
<accession>A0ABT9BCP0</accession>
<comment type="caution">
    <text evidence="3">The sequence shown here is derived from an EMBL/GenBank/DDBJ whole genome shotgun (WGS) entry which is preliminary data.</text>
</comment>
<evidence type="ECO:0000256" key="1">
    <source>
        <dbReference type="SAM" id="SignalP"/>
    </source>
</evidence>
<protein>
    <submittedName>
        <fullName evidence="3">T9SS type A sorting domain-containing protein</fullName>
    </submittedName>
</protein>
<dbReference type="NCBIfam" id="TIGR04183">
    <property type="entry name" value="Por_Secre_tail"/>
    <property type="match status" value="1"/>
</dbReference>
<evidence type="ECO:0000313" key="4">
    <source>
        <dbReference type="Proteomes" id="UP001176429"/>
    </source>
</evidence>
<reference evidence="3" key="1">
    <citation type="submission" date="2023-07" db="EMBL/GenBank/DDBJ databases">
        <authorList>
            <person name="Kim M.K."/>
        </authorList>
    </citation>
    <scope>NUCLEOTIDE SEQUENCE</scope>
    <source>
        <strain evidence="3">ASUV-10-1</strain>
    </source>
</reference>
<feature type="chain" id="PRO_5045881002" evidence="1">
    <location>
        <begin position="25"/>
        <end position="621"/>
    </location>
</feature>